<keyword evidence="2" id="KW-1133">Transmembrane helix</keyword>
<dbReference type="AlphaFoldDB" id="A0AAV0CBB9"/>
<sequence length="59" mass="6889">MKKNKNKKMQDHKRSYSKLPGSLEDRKANTKLSHRRSDYILLSLLLDCFFGSSLLGDFK</sequence>
<dbReference type="EMBL" id="CAMAPF010000017">
    <property type="protein sequence ID" value="CAH9070202.1"/>
    <property type="molecule type" value="Genomic_DNA"/>
</dbReference>
<organism evidence="3 4">
    <name type="scientific">Cuscuta epithymum</name>
    <dbReference type="NCBI Taxonomy" id="186058"/>
    <lineage>
        <taxon>Eukaryota</taxon>
        <taxon>Viridiplantae</taxon>
        <taxon>Streptophyta</taxon>
        <taxon>Embryophyta</taxon>
        <taxon>Tracheophyta</taxon>
        <taxon>Spermatophyta</taxon>
        <taxon>Magnoliopsida</taxon>
        <taxon>eudicotyledons</taxon>
        <taxon>Gunneridae</taxon>
        <taxon>Pentapetalae</taxon>
        <taxon>asterids</taxon>
        <taxon>lamiids</taxon>
        <taxon>Solanales</taxon>
        <taxon>Convolvulaceae</taxon>
        <taxon>Cuscuteae</taxon>
        <taxon>Cuscuta</taxon>
        <taxon>Cuscuta subgen. Cuscuta</taxon>
    </lineage>
</organism>
<evidence type="ECO:0000256" key="1">
    <source>
        <dbReference type="SAM" id="MobiDB-lite"/>
    </source>
</evidence>
<feature type="region of interest" description="Disordered" evidence="1">
    <location>
        <begin position="1"/>
        <end position="28"/>
    </location>
</feature>
<proteinExistence type="predicted"/>
<keyword evidence="2" id="KW-0472">Membrane</keyword>
<dbReference type="Proteomes" id="UP001152523">
    <property type="component" value="Unassembled WGS sequence"/>
</dbReference>
<feature type="transmembrane region" description="Helical" evidence="2">
    <location>
        <begin position="39"/>
        <end position="56"/>
    </location>
</feature>
<keyword evidence="4" id="KW-1185">Reference proteome</keyword>
<comment type="caution">
    <text evidence="3">The sequence shown here is derived from an EMBL/GenBank/DDBJ whole genome shotgun (WGS) entry which is preliminary data.</text>
</comment>
<reference evidence="3" key="1">
    <citation type="submission" date="2022-07" db="EMBL/GenBank/DDBJ databases">
        <authorList>
            <person name="Macas J."/>
            <person name="Novak P."/>
            <person name="Neumann P."/>
        </authorList>
    </citation>
    <scope>NUCLEOTIDE SEQUENCE</scope>
</reference>
<gene>
    <name evidence="3" type="ORF">CEPIT_LOCUS3344</name>
</gene>
<name>A0AAV0CBB9_9ASTE</name>
<evidence type="ECO:0000313" key="3">
    <source>
        <dbReference type="EMBL" id="CAH9070202.1"/>
    </source>
</evidence>
<evidence type="ECO:0000313" key="4">
    <source>
        <dbReference type="Proteomes" id="UP001152523"/>
    </source>
</evidence>
<keyword evidence="2" id="KW-0812">Transmembrane</keyword>
<protein>
    <submittedName>
        <fullName evidence="3">Uncharacterized protein</fullName>
    </submittedName>
</protein>
<evidence type="ECO:0000256" key="2">
    <source>
        <dbReference type="SAM" id="Phobius"/>
    </source>
</evidence>
<accession>A0AAV0CBB9</accession>